<comment type="caution">
    <text evidence="2">The sequence shown here is derived from an EMBL/GenBank/DDBJ whole genome shotgun (WGS) entry which is preliminary data.</text>
</comment>
<dbReference type="RefSeq" id="WP_236734070.1">
    <property type="nucleotide sequence ID" value="NZ_LFOE01000001.1"/>
</dbReference>
<organism evidence="2 3">
    <name type="scientific">Mycolicibacter kumamotonensis</name>
    <dbReference type="NCBI Taxonomy" id="354243"/>
    <lineage>
        <taxon>Bacteria</taxon>
        <taxon>Bacillati</taxon>
        <taxon>Actinomycetota</taxon>
        <taxon>Actinomycetes</taxon>
        <taxon>Mycobacteriales</taxon>
        <taxon>Mycobacteriaceae</taxon>
        <taxon>Mycolicibacter</taxon>
    </lineage>
</organism>
<evidence type="ECO:0000313" key="3">
    <source>
        <dbReference type="Proteomes" id="UP000092668"/>
    </source>
</evidence>
<proteinExistence type="predicted"/>
<reference evidence="2 3" key="1">
    <citation type="submission" date="2015-06" db="EMBL/GenBank/DDBJ databases">
        <title>Genome sequence of Mycobacterium kumamotonense strain Roo.</title>
        <authorList>
            <person name="Greninger A.L."/>
            <person name="Cunningham G."/>
            <person name="Miller S."/>
        </authorList>
    </citation>
    <scope>NUCLEOTIDE SEQUENCE [LARGE SCALE GENOMIC DNA]</scope>
    <source>
        <strain evidence="2 3">Roo</strain>
    </source>
</reference>
<protein>
    <recommendedName>
        <fullName evidence="1">YspA cpYpsA-related SLOG domain-containing protein</fullName>
    </recommendedName>
</protein>
<sequence length="124" mass="13536">MGVNVTKRILVTGSRDWPDYDAVLQAIREAIQDADDVVIIHGGARGADDIADRVCEELDLPTEAYPAQWEKYGRAAGRLRNKAMVELGADVCLAFPLGPSRGTRHCMREAKRAGIPVINYGTAQ</sequence>
<accession>A0A1B8SLB5</accession>
<keyword evidence="3" id="KW-1185">Reference proteome</keyword>
<dbReference type="InterPro" id="IPR019627">
    <property type="entry name" value="YAcAr"/>
</dbReference>
<evidence type="ECO:0000259" key="1">
    <source>
        <dbReference type="Pfam" id="PF10686"/>
    </source>
</evidence>
<dbReference type="EMBL" id="LFOE01000001">
    <property type="protein sequence ID" value="OBY33480.1"/>
    <property type="molecule type" value="Genomic_DNA"/>
</dbReference>
<name>A0A1B8SLB5_9MYCO</name>
<feature type="domain" description="YspA cpYpsA-related SLOG" evidence="1">
    <location>
        <begin position="8"/>
        <end position="72"/>
    </location>
</feature>
<evidence type="ECO:0000313" key="2">
    <source>
        <dbReference type="EMBL" id="OBY33480.1"/>
    </source>
</evidence>
<dbReference type="Proteomes" id="UP000092668">
    <property type="component" value="Unassembled WGS sequence"/>
</dbReference>
<gene>
    <name evidence="2" type="ORF">ACT18_00595</name>
</gene>
<dbReference type="Pfam" id="PF10686">
    <property type="entry name" value="YAcAr"/>
    <property type="match status" value="1"/>
</dbReference>
<dbReference type="AlphaFoldDB" id="A0A1B8SLB5"/>